<keyword evidence="2" id="KW-1185">Reference proteome</keyword>
<evidence type="ECO:0000313" key="2">
    <source>
        <dbReference type="Proteomes" id="UP000067444"/>
    </source>
</evidence>
<dbReference type="OrthoDB" id="9808413at2"/>
<dbReference type="InterPro" id="IPR052716">
    <property type="entry name" value="MOSC_domain"/>
</dbReference>
<reference evidence="1 2" key="1">
    <citation type="journal article" date="2015" name="Genome Announc.">
        <title>Closed Genome Sequence of Octadecabacter temperatus SB1, the First Mesophilic Species of the Genus Octadecabacter.</title>
        <authorList>
            <person name="Voget S."/>
            <person name="Billerbeck S."/>
            <person name="Simon M."/>
            <person name="Daniel R."/>
        </authorList>
    </citation>
    <scope>NUCLEOTIDE SEQUENCE [LARGE SCALE GENOMIC DNA]</scope>
    <source>
        <strain evidence="1 2">SB1</strain>
    </source>
</reference>
<dbReference type="AlphaFoldDB" id="A0A0K0Y2W1"/>
<dbReference type="GO" id="GO:0030151">
    <property type="term" value="F:molybdenum ion binding"/>
    <property type="evidence" value="ECO:0007669"/>
    <property type="project" value="InterPro"/>
</dbReference>
<dbReference type="EMBL" id="CP012160">
    <property type="protein sequence ID" value="AKS45280.1"/>
    <property type="molecule type" value="Genomic_DNA"/>
</dbReference>
<protein>
    <submittedName>
        <fullName evidence="1">Putative metal-sulfur cluster biosynthesis proteins YuaD</fullName>
    </submittedName>
</protein>
<dbReference type="Proteomes" id="UP000067444">
    <property type="component" value="Chromosome"/>
</dbReference>
<sequence>MPALMPTHYTAEIVWLGSVMTDDRDELMSPQRATLDLTFEGVAGAFHAGVTRASCSRVKSQYAKGTPIKNERQLSIVSQEEIDQIAAEMGVDTLDPRRLGATMVVKGIPDFSHVPPSSRLQAPSGATVTVDMENRPCQFPAKSLVVDHGDAAKGFKPAAKNLRGVCAWVASEGRVAVGDTLTLHIPDQPVWAP</sequence>
<dbReference type="PROSITE" id="PS51340">
    <property type="entry name" value="MOSC"/>
    <property type="match status" value="1"/>
</dbReference>
<accession>A0A0K0Y2W1</accession>
<dbReference type="Pfam" id="PF03473">
    <property type="entry name" value="MOSC"/>
    <property type="match status" value="1"/>
</dbReference>
<organism evidence="1 2">
    <name type="scientific">Octadecabacter temperatus</name>
    <dbReference type="NCBI Taxonomy" id="1458307"/>
    <lineage>
        <taxon>Bacteria</taxon>
        <taxon>Pseudomonadati</taxon>
        <taxon>Pseudomonadota</taxon>
        <taxon>Alphaproteobacteria</taxon>
        <taxon>Rhodobacterales</taxon>
        <taxon>Roseobacteraceae</taxon>
        <taxon>Octadecabacter</taxon>
    </lineage>
</organism>
<evidence type="ECO:0000313" key="1">
    <source>
        <dbReference type="EMBL" id="AKS45280.1"/>
    </source>
</evidence>
<gene>
    <name evidence="1" type="primary">yuaD</name>
    <name evidence="1" type="ORF">OSB_07190</name>
</gene>
<dbReference type="GO" id="GO:0030170">
    <property type="term" value="F:pyridoxal phosphate binding"/>
    <property type="evidence" value="ECO:0007669"/>
    <property type="project" value="InterPro"/>
</dbReference>
<dbReference type="Gene3D" id="2.40.33.20">
    <property type="entry name" value="PK beta-barrel domain-like"/>
    <property type="match status" value="1"/>
</dbReference>
<dbReference type="RefSeq" id="WP_049833690.1">
    <property type="nucleotide sequence ID" value="NZ_CP012160.1"/>
</dbReference>
<dbReference type="InterPro" id="IPR005302">
    <property type="entry name" value="MoCF_Sase_C"/>
</dbReference>
<dbReference type="PATRIC" id="fig|1458307.3.peg.728"/>
<dbReference type="GO" id="GO:0003824">
    <property type="term" value="F:catalytic activity"/>
    <property type="evidence" value="ECO:0007669"/>
    <property type="project" value="InterPro"/>
</dbReference>
<dbReference type="SUPFAM" id="SSF50800">
    <property type="entry name" value="PK beta-barrel domain-like"/>
    <property type="match status" value="1"/>
</dbReference>
<proteinExistence type="predicted"/>
<dbReference type="PANTHER" id="PTHR36930">
    <property type="entry name" value="METAL-SULFUR CLUSTER BIOSYNTHESIS PROTEINS YUAD-RELATED"/>
    <property type="match status" value="1"/>
</dbReference>
<dbReference type="KEGG" id="otm:OSB_07190"/>
<name>A0A0K0Y2W1_9RHOB</name>
<dbReference type="PANTHER" id="PTHR36930:SF1">
    <property type="entry name" value="MOSC DOMAIN-CONTAINING PROTEIN"/>
    <property type="match status" value="1"/>
</dbReference>
<dbReference type="InterPro" id="IPR011037">
    <property type="entry name" value="Pyrv_Knase-like_insert_dom_sf"/>
</dbReference>
<dbReference type="STRING" id="1458307.OSB_07190"/>